<keyword evidence="10" id="KW-1185">Reference proteome</keyword>
<feature type="compositionally biased region" description="Low complexity" evidence="6">
    <location>
        <begin position="605"/>
        <end position="617"/>
    </location>
</feature>
<dbReference type="InterPro" id="IPR028942">
    <property type="entry name" value="WHIM1_dom"/>
</dbReference>
<dbReference type="Pfam" id="PF15613">
    <property type="entry name" value="WSD"/>
    <property type="match status" value="1"/>
</dbReference>
<sequence>MPTCRRKRVLLTEPSEELLQAAKHDPNRHVFLLEQTGEIFETYEQYAARMSFYKVKQFQCEVTGKSGLDYFQALESEQHEARELHQRFPEPLKYMVLRSVQWQVMGRLDNLVEAIYARYKDRFFQGERILIDLKGDKYSAKIVKVYPPKIALRSISPAPEWDSSLESDLDSEDESKESSYRWVDPEMPHLLGGDMSISLQDSCYRDDPTKYIYKVQIVEEDPSSEASGSQPSEEAKQKWSGSLMDVQCGVMSCLNQSSRDRMVFSKSLLRRFLRDCVDRESSLAAPWTVKPSIARRFGIANEMPADIKADVEKARQGEIDKRKRVWEEKELQAEREGRLTKKMQKKQEQERKAAVKAAEAEVKAREAEAKAVAVARAKADKVAAEQAAKEEAERIALEKAKQKKKPVRYPTEDLDVRIGDREKKAGMKLQRPLPHRNIDSLPFSDEKGAFESFLATWNFLMCYGQPLHLSTFTLDEYEHALKHNTIDPPCGLIAEVHSVLIYLLRTVPFHRGSAANSLWEEWKQEMDVDGEDDEISNQDLLDALQDVGNNWERVPLKHSEGRIGWEEALVGCLKDHGTIRNFPRMRAIFTHLLYDDEQPGPAARSTSPFGSSPLSSPTARSPRSSVSPADRYHTLHPSDKLAILQFMCDLAVSSKAIHAHMEHCEEQLTSLRKEKIELNRTKKHYAEDMEAIIESTKEKESPEAPTAPTPANEMSDVDSESALPSEDVSEAGSSAGRRASSSSRQLTLRLKAQQTQAIAKQRERNRQLQAEQKQALNEHKRLGEEISKIERRLEVIEREFRKLLGTVRVKPMGRDRFYNRIWWFDGCGSQSLMGSGGVPQYGTGRLFIQGPSEFDQEIIDRRDEGDVEARRVEEEGEAGVMHVGEWAVYSEEEQIDEFLAWLNPKGVREFALKNSLIKWWEAITSGVRKRETDLSWTAKLPEARRSMRGKSSGSDISREPYMLWTNRKAIN</sequence>
<gene>
    <name evidence="9" type="ORF">SCHPADRAFT_887277</name>
</gene>
<feature type="region of interest" description="Disordered" evidence="6">
    <location>
        <begin position="160"/>
        <end position="180"/>
    </location>
</feature>
<evidence type="ECO:0000313" key="10">
    <source>
        <dbReference type="Proteomes" id="UP000053477"/>
    </source>
</evidence>
<feature type="coiled-coil region" evidence="5">
    <location>
        <begin position="661"/>
        <end position="688"/>
    </location>
</feature>
<dbReference type="InParanoid" id="A0A0H2RZF4"/>
<dbReference type="Pfam" id="PF10537">
    <property type="entry name" value="WAC_Acf1_DNA_bd"/>
    <property type="match status" value="1"/>
</dbReference>
<dbReference type="GO" id="GO:0005634">
    <property type="term" value="C:nucleus"/>
    <property type="evidence" value="ECO:0007669"/>
    <property type="project" value="UniProtKB-SubCell"/>
</dbReference>
<feature type="compositionally biased region" description="Low complexity" evidence="6">
    <location>
        <begin position="731"/>
        <end position="744"/>
    </location>
</feature>
<evidence type="ECO:0000256" key="5">
    <source>
        <dbReference type="SAM" id="Coils"/>
    </source>
</evidence>
<feature type="compositionally biased region" description="Acidic residues" evidence="6">
    <location>
        <begin position="163"/>
        <end position="175"/>
    </location>
</feature>
<reference evidence="9 10" key="1">
    <citation type="submission" date="2015-04" db="EMBL/GenBank/DDBJ databases">
        <title>Complete genome sequence of Schizopora paradoxa KUC8140, a cosmopolitan wood degrader in East Asia.</title>
        <authorList>
            <consortium name="DOE Joint Genome Institute"/>
            <person name="Min B."/>
            <person name="Park H."/>
            <person name="Jang Y."/>
            <person name="Kim J.-J."/>
            <person name="Kim K.H."/>
            <person name="Pangilinan J."/>
            <person name="Lipzen A."/>
            <person name="Riley R."/>
            <person name="Grigoriev I.V."/>
            <person name="Spatafora J.W."/>
            <person name="Choi I.-G."/>
        </authorList>
    </citation>
    <scope>NUCLEOTIDE SEQUENCE [LARGE SCALE GENOMIC DNA]</scope>
    <source>
        <strain evidence="9 10">KUC8140</strain>
    </source>
</reference>
<feature type="coiled-coil region" evidence="5">
    <location>
        <begin position="350"/>
        <end position="405"/>
    </location>
</feature>
<protein>
    <recommendedName>
        <fullName evidence="11">Chromatin remodeling complex protein</fullName>
    </recommendedName>
</protein>
<proteinExistence type="predicted"/>
<evidence type="ECO:0000259" key="7">
    <source>
        <dbReference type="PROSITE" id="PS50827"/>
    </source>
</evidence>
<evidence type="ECO:0008006" key="11">
    <source>
        <dbReference type="Google" id="ProtNLM"/>
    </source>
</evidence>
<feature type="domain" description="WAC" evidence="8">
    <location>
        <begin position="28"/>
        <end position="137"/>
    </location>
</feature>
<dbReference type="Pfam" id="PF15612">
    <property type="entry name" value="WHIM1"/>
    <property type="match status" value="1"/>
</dbReference>
<feature type="compositionally biased region" description="Polar residues" evidence="6">
    <location>
        <begin position="618"/>
        <end position="627"/>
    </location>
</feature>
<feature type="region of interest" description="Disordered" evidence="6">
    <location>
        <begin position="599"/>
        <end position="632"/>
    </location>
</feature>
<dbReference type="InterPro" id="IPR013136">
    <property type="entry name" value="WSTF_Acf1_Cbp146"/>
</dbReference>
<dbReference type="EMBL" id="KQ085909">
    <property type="protein sequence ID" value="KLO16987.1"/>
    <property type="molecule type" value="Genomic_DNA"/>
</dbReference>
<keyword evidence="3 4" id="KW-0539">Nucleus</keyword>
<feature type="domain" description="DDT" evidence="7">
    <location>
        <begin position="447"/>
        <end position="510"/>
    </location>
</feature>
<evidence type="ECO:0000256" key="6">
    <source>
        <dbReference type="SAM" id="MobiDB-lite"/>
    </source>
</evidence>
<comment type="subcellular location">
    <subcellularLocation>
        <location evidence="1 4">Nucleus</location>
    </subcellularLocation>
</comment>
<dbReference type="GO" id="GO:0000781">
    <property type="term" value="C:chromosome, telomeric region"/>
    <property type="evidence" value="ECO:0007669"/>
    <property type="project" value="GOC"/>
</dbReference>
<evidence type="ECO:0000256" key="3">
    <source>
        <dbReference type="ARBA" id="ARBA00023242"/>
    </source>
</evidence>
<accession>A0A0H2RZF4</accession>
<dbReference type="AlphaFoldDB" id="A0A0H2RZF4"/>
<dbReference type="Pfam" id="PF02791">
    <property type="entry name" value="DDT"/>
    <property type="match status" value="1"/>
</dbReference>
<evidence type="ECO:0000259" key="8">
    <source>
        <dbReference type="PROSITE" id="PS51136"/>
    </source>
</evidence>
<feature type="region of interest" description="Disordered" evidence="6">
    <location>
        <begin position="693"/>
        <end position="772"/>
    </location>
</feature>
<dbReference type="GO" id="GO:0000785">
    <property type="term" value="C:chromatin"/>
    <property type="evidence" value="ECO:0007669"/>
    <property type="project" value="UniProtKB-ARBA"/>
</dbReference>
<evidence type="ECO:0000256" key="1">
    <source>
        <dbReference type="ARBA" id="ARBA00004123"/>
    </source>
</evidence>
<dbReference type="STRING" id="27342.A0A0H2RZF4"/>
<dbReference type="InterPro" id="IPR028941">
    <property type="entry name" value="WHIM2_dom"/>
</dbReference>
<evidence type="ECO:0000256" key="2">
    <source>
        <dbReference type="ARBA" id="ARBA00023054"/>
    </source>
</evidence>
<dbReference type="GO" id="GO:0031509">
    <property type="term" value="P:subtelomeric heterochromatin formation"/>
    <property type="evidence" value="ECO:0007669"/>
    <property type="project" value="TreeGrafter"/>
</dbReference>
<name>A0A0H2RZF4_9AGAM</name>
<dbReference type="PROSITE" id="PS51136">
    <property type="entry name" value="WAC"/>
    <property type="match status" value="1"/>
</dbReference>
<dbReference type="PANTHER" id="PTHR32075:SF6">
    <property type="entry name" value="ISWI CHROMATIN-REMODELING COMPLEX SUBUNIT YPL216W-RELATED"/>
    <property type="match status" value="1"/>
</dbReference>
<dbReference type="OrthoDB" id="332390at2759"/>
<dbReference type="InterPro" id="IPR018501">
    <property type="entry name" value="DDT_dom"/>
</dbReference>
<dbReference type="Proteomes" id="UP000053477">
    <property type="component" value="Unassembled WGS sequence"/>
</dbReference>
<evidence type="ECO:0000256" key="4">
    <source>
        <dbReference type="PROSITE-ProRule" id="PRU00475"/>
    </source>
</evidence>
<keyword evidence="2 5" id="KW-0175">Coiled coil</keyword>
<dbReference type="PROSITE" id="PS50827">
    <property type="entry name" value="DDT"/>
    <property type="match status" value="1"/>
</dbReference>
<dbReference type="PANTHER" id="PTHR32075">
    <property type="entry name" value="ISWI CHROMATIN-REMODELING COMPLEX SUBUNIT YPL216W-RELATED"/>
    <property type="match status" value="1"/>
</dbReference>
<evidence type="ECO:0000313" key="9">
    <source>
        <dbReference type="EMBL" id="KLO16987.1"/>
    </source>
</evidence>
<organism evidence="9 10">
    <name type="scientific">Schizopora paradoxa</name>
    <dbReference type="NCBI Taxonomy" id="27342"/>
    <lineage>
        <taxon>Eukaryota</taxon>
        <taxon>Fungi</taxon>
        <taxon>Dikarya</taxon>
        <taxon>Basidiomycota</taxon>
        <taxon>Agaricomycotina</taxon>
        <taxon>Agaricomycetes</taxon>
        <taxon>Hymenochaetales</taxon>
        <taxon>Schizoporaceae</taxon>
        <taxon>Schizopora</taxon>
    </lineage>
</organism>